<dbReference type="SUPFAM" id="SSF109709">
    <property type="entry name" value="KorB DNA-binding domain-like"/>
    <property type="match status" value="1"/>
</dbReference>
<organism evidence="6 7">
    <name type="scientific">Micropruina glycogenica</name>
    <dbReference type="NCBI Taxonomy" id="75385"/>
    <lineage>
        <taxon>Bacteria</taxon>
        <taxon>Bacillati</taxon>
        <taxon>Actinomycetota</taxon>
        <taxon>Actinomycetes</taxon>
        <taxon>Propionibacteriales</taxon>
        <taxon>Nocardioidaceae</taxon>
        <taxon>Micropruina</taxon>
    </lineage>
</organism>
<gene>
    <name evidence="6" type="primary">parB</name>
    <name evidence="6" type="ORF">MPLG2_3127</name>
</gene>
<dbReference type="InterPro" id="IPR004437">
    <property type="entry name" value="ParB/RepB/Spo0J"/>
</dbReference>
<keyword evidence="3 6" id="KW-0238">DNA-binding</keyword>
<dbReference type="FunFam" id="3.90.1530.30:FF:000001">
    <property type="entry name" value="Chromosome partitioning protein ParB"/>
    <property type="match status" value="1"/>
</dbReference>
<dbReference type="AlphaFoldDB" id="A0A2N9JL33"/>
<dbReference type="GO" id="GO:0003677">
    <property type="term" value="F:DNA binding"/>
    <property type="evidence" value="ECO:0007669"/>
    <property type="project" value="UniProtKB-KW"/>
</dbReference>
<dbReference type="Pfam" id="PF23552">
    <property type="entry name" value="ParB_C"/>
    <property type="match status" value="1"/>
</dbReference>
<dbReference type="Gene3D" id="3.90.1530.30">
    <property type="match status" value="1"/>
</dbReference>
<dbReference type="NCBIfam" id="TIGR00180">
    <property type="entry name" value="parB_part"/>
    <property type="match status" value="1"/>
</dbReference>
<evidence type="ECO:0000256" key="4">
    <source>
        <dbReference type="SAM" id="MobiDB-lite"/>
    </source>
</evidence>
<protein>
    <submittedName>
        <fullName evidence="6">Site-specific DNA-binding protein</fullName>
    </submittedName>
</protein>
<dbReference type="SUPFAM" id="SSF110849">
    <property type="entry name" value="ParB/Sulfiredoxin"/>
    <property type="match status" value="1"/>
</dbReference>
<dbReference type="InterPro" id="IPR003115">
    <property type="entry name" value="ParB_N"/>
</dbReference>
<reference evidence="6 7" key="1">
    <citation type="submission" date="2018-02" db="EMBL/GenBank/DDBJ databases">
        <authorList>
            <person name="Cohen D.B."/>
            <person name="Kent A.D."/>
        </authorList>
    </citation>
    <scope>NUCLEOTIDE SEQUENCE [LARGE SCALE GENOMIC DNA]</scope>
    <source>
        <strain evidence="6">1</strain>
    </source>
</reference>
<dbReference type="GO" id="GO:0045881">
    <property type="term" value="P:positive regulation of sporulation resulting in formation of a cellular spore"/>
    <property type="evidence" value="ECO:0007669"/>
    <property type="project" value="TreeGrafter"/>
</dbReference>
<dbReference type="EMBL" id="LT985188">
    <property type="protein sequence ID" value="SPD88157.1"/>
    <property type="molecule type" value="Genomic_DNA"/>
</dbReference>
<dbReference type="Pfam" id="PF17762">
    <property type="entry name" value="HTH_ParB"/>
    <property type="match status" value="1"/>
</dbReference>
<accession>A0A2N9JL33</accession>
<dbReference type="PANTHER" id="PTHR33375">
    <property type="entry name" value="CHROMOSOME-PARTITIONING PROTEIN PARB-RELATED"/>
    <property type="match status" value="1"/>
</dbReference>
<evidence type="ECO:0000256" key="2">
    <source>
        <dbReference type="ARBA" id="ARBA00022829"/>
    </source>
</evidence>
<evidence type="ECO:0000313" key="6">
    <source>
        <dbReference type="EMBL" id="SPD88157.1"/>
    </source>
</evidence>
<dbReference type="CDD" id="cd16393">
    <property type="entry name" value="SPO0J_N"/>
    <property type="match status" value="1"/>
</dbReference>
<dbReference type="PANTHER" id="PTHR33375:SF1">
    <property type="entry name" value="CHROMOSOME-PARTITIONING PROTEIN PARB-RELATED"/>
    <property type="match status" value="1"/>
</dbReference>
<dbReference type="GO" id="GO:0005694">
    <property type="term" value="C:chromosome"/>
    <property type="evidence" value="ECO:0007669"/>
    <property type="project" value="TreeGrafter"/>
</dbReference>
<dbReference type="InterPro" id="IPR057240">
    <property type="entry name" value="ParB_dimer_C"/>
</dbReference>
<dbReference type="GO" id="GO:0007059">
    <property type="term" value="P:chromosome segregation"/>
    <property type="evidence" value="ECO:0007669"/>
    <property type="project" value="UniProtKB-KW"/>
</dbReference>
<name>A0A2N9JL33_9ACTN</name>
<dbReference type="RefSeq" id="WP_105186727.1">
    <property type="nucleotide sequence ID" value="NZ_BAAAGO010000006.1"/>
</dbReference>
<dbReference type="Proteomes" id="UP000238164">
    <property type="component" value="Chromosome 1"/>
</dbReference>
<sequence length="306" mass="33375">MNATKPRPGLGRGLGDLIHRTDPSLEPRRAEPLAVEPPAGSYYADLAVQSIRPNPKQPRQVFDEDALAELVASIGEVGLLQPVVVRPLGDDQYELVMGERRLRATQAAGLDTIPAIVRPTQEHDLLRDALLENLHRAQLNPLEEAAAYQQLLSDFGCTQEQLSGRIKRSRPHISNTIRLLQLPAPVQRRVAAGVLSAGHARAILALGDPLAMERLAQRVVAENLSVRAVEEIVALGDGATEKRTRARVVREPSARASALADRLIERLDTRVNVVMGAKGKGRIVIDFAGDEDLERLAELLGDYNSI</sequence>
<dbReference type="InterPro" id="IPR050336">
    <property type="entry name" value="Chromosome_partition/occlusion"/>
</dbReference>
<feature type="domain" description="ParB-like N-terminal" evidence="5">
    <location>
        <begin position="44"/>
        <end position="134"/>
    </location>
</feature>
<feature type="region of interest" description="Disordered" evidence="4">
    <location>
        <begin position="1"/>
        <end position="29"/>
    </location>
</feature>
<dbReference type="SMART" id="SM00470">
    <property type="entry name" value="ParB"/>
    <property type="match status" value="1"/>
</dbReference>
<dbReference type="FunFam" id="1.10.10.2830:FF:000001">
    <property type="entry name" value="Chromosome partitioning protein ParB"/>
    <property type="match status" value="1"/>
</dbReference>
<dbReference type="OrthoDB" id="9802051at2"/>
<proteinExistence type="inferred from homology"/>
<evidence type="ECO:0000259" key="5">
    <source>
        <dbReference type="SMART" id="SM00470"/>
    </source>
</evidence>
<dbReference type="Pfam" id="PF02195">
    <property type="entry name" value="ParB_N"/>
    <property type="match status" value="1"/>
</dbReference>
<dbReference type="Gene3D" id="1.10.10.2830">
    <property type="match status" value="1"/>
</dbReference>
<dbReference type="KEGG" id="mgg:MPLG2_3127"/>
<dbReference type="InterPro" id="IPR036086">
    <property type="entry name" value="ParB/Sulfiredoxin_sf"/>
</dbReference>
<evidence type="ECO:0000256" key="1">
    <source>
        <dbReference type="ARBA" id="ARBA00006295"/>
    </source>
</evidence>
<evidence type="ECO:0000313" key="7">
    <source>
        <dbReference type="Proteomes" id="UP000238164"/>
    </source>
</evidence>
<evidence type="ECO:0000256" key="3">
    <source>
        <dbReference type="ARBA" id="ARBA00023125"/>
    </source>
</evidence>
<dbReference type="InterPro" id="IPR041468">
    <property type="entry name" value="HTH_ParB/Spo0J"/>
</dbReference>
<feature type="compositionally biased region" description="Basic and acidic residues" evidence="4">
    <location>
        <begin position="17"/>
        <end position="29"/>
    </location>
</feature>
<comment type="similarity">
    <text evidence="1">Belongs to the ParB family.</text>
</comment>
<keyword evidence="7" id="KW-1185">Reference proteome</keyword>
<keyword evidence="2" id="KW-0159">Chromosome partition</keyword>